<dbReference type="STRING" id="55802.TBCH5v1_2252"/>
<gene>
    <name evidence="2" type="ORF">TBCH5v1_2252</name>
</gene>
<dbReference type="GeneID" id="26137472"/>
<name>A0A0S1XEB0_THEBA</name>
<dbReference type="RefSeq" id="WP_056934592.1">
    <property type="nucleotide sequence ID" value="NZ_CP013050.1"/>
</dbReference>
<evidence type="ECO:0000313" key="2">
    <source>
        <dbReference type="EMBL" id="ALM76149.1"/>
    </source>
</evidence>
<dbReference type="EMBL" id="CP013050">
    <property type="protein sequence ID" value="ALM76149.1"/>
    <property type="molecule type" value="Genomic_DNA"/>
</dbReference>
<dbReference type="AlphaFoldDB" id="A0A0S1XEB0"/>
<organism evidence="2 3">
    <name type="scientific">Thermococcus barophilus</name>
    <dbReference type="NCBI Taxonomy" id="55802"/>
    <lineage>
        <taxon>Archaea</taxon>
        <taxon>Methanobacteriati</taxon>
        <taxon>Methanobacteriota</taxon>
        <taxon>Thermococci</taxon>
        <taxon>Thermococcales</taxon>
        <taxon>Thermococcaceae</taxon>
        <taxon>Thermococcus</taxon>
    </lineage>
</organism>
<protein>
    <recommendedName>
        <fullName evidence="1">Methyltransferase type 11 domain-containing protein</fullName>
    </recommendedName>
</protein>
<reference evidence="2 3" key="1">
    <citation type="journal article" date="2016" name="Genome Announc.">
        <title>Complete genome sequence of the hyperthermophilic and piezophilic archaeon Thermococcus barophilus Ch5, capable of growth at the expense of hydrogenogenesis from carbon monoxide and formate.</title>
        <authorList>
            <person name="Oger P."/>
            <person name="Sokolova T.G."/>
            <person name="Kozhevnikova D.A."/>
            <person name="Taranov E.A."/>
            <person name="Vannier P."/>
            <person name="Lee H.S."/>
            <person name="Kwon K.K."/>
            <person name="Kang S.G."/>
            <person name="Lee J.H."/>
            <person name="Bonch-Osmolovskaya E.A."/>
            <person name="Lebedinsky A.V."/>
        </authorList>
    </citation>
    <scope>NUCLEOTIDE SEQUENCE [LARGE SCALE GENOMIC DNA]</scope>
    <source>
        <strain evidence="3">Ch5</strain>
    </source>
</reference>
<dbReference type="SUPFAM" id="SSF53335">
    <property type="entry name" value="S-adenosyl-L-methionine-dependent methyltransferases"/>
    <property type="match status" value="1"/>
</dbReference>
<feature type="domain" description="Methyltransferase type 11" evidence="1">
    <location>
        <begin position="30"/>
        <end position="75"/>
    </location>
</feature>
<dbReference type="PATRIC" id="fig|55802.8.peg.2233"/>
<dbReference type="GO" id="GO:0008757">
    <property type="term" value="F:S-adenosylmethionine-dependent methyltransferase activity"/>
    <property type="evidence" value="ECO:0007669"/>
    <property type="project" value="InterPro"/>
</dbReference>
<dbReference type="Gene3D" id="3.40.50.150">
    <property type="entry name" value="Vaccinia Virus protein VP39"/>
    <property type="match status" value="1"/>
</dbReference>
<proteinExistence type="predicted"/>
<evidence type="ECO:0000313" key="3">
    <source>
        <dbReference type="Proteomes" id="UP000066042"/>
    </source>
</evidence>
<accession>A0A0S1XEB0</accession>
<dbReference type="Proteomes" id="UP000066042">
    <property type="component" value="Chromosome"/>
</dbReference>
<dbReference type="InterPro" id="IPR029063">
    <property type="entry name" value="SAM-dependent_MTases_sf"/>
</dbReference>
<dbReference type="InterPro" id="IPR013216">
    <property type="entry name" value="Methyltransf_11"/>
</dbReference>
<dbReference type="Pfam" id="PF08241">
    <property type="entry name" value="Methyltransf_11"/>
    <property type="match status" value="1"/>
</dbReference>
<evidence type="ECO:0000259" key="1">
    <source>
        <dbReference type="Pfam" id="PF08241"/>
    </source>
</evidence>
<sequence>MKLDIGCGENKHKGYIGIDKRNLPTVDYIIDLDKQPLPFPDDSVEEVLLYNVLEHLESPWKVMREVIRVCKNGATIKVRVPYPYHPNAFRDPEHKYLIPPHWFNLFKELKIVEVELHYPSPMLGRVFRLVMPHKISELQPDEYRITLRVKK</sequence>